<sequence>MVACNGTVRTPPEEFTYDQNELVSLIKRFYELLVEMAHFETEHIRWPPEPLGWSDSELNVDSLRLLGRNETVIDLLRHIPYPRESGTEIHSWATAISYLREHWRPEEHDKPGWHQKDLCMLGLAPYDGFTPPNFICLTQDGSTVGTWWAIDTEQGCIYPQGGSYMLYGDAPPEADEKWWLNAKAVTFAEFFNKLTDDLTSLKLVPLPAAGNFSVGVANHLGEDAQVMRNLYREYGWPEAFRREEFRQAAAPARLAALYKQYPRSDSEMDPEELEALEIEFSEHRHQ</sequence>
<dbReference type="OrthoDB" id="5343383at2759"/>
<dbReference type="AlphaFoldDB" id="A0A1G4B0I7"/>
<dbReference type="GeneID" id="34562949"/>
<name>A0A1G4B0I7_9PEZI</name>
<keyword evidence="2" id="KW-1185">Reference proteome</keyword>
<dbReference type="EMBL" id="MJBS01000091">
    <property type="protein sequence ID" value="OHE94891.1"/>
    <property type="molecule type" value="Genomic_DNA"/>
</dbReference>
<evidence type="ECO:0000313" key="2">
    <source>
        <dbReference type="Proteomes" id="UP000176998"/>
    </source>
</evidence>
<evidence type="ECO:0000313" key="1">
    <source>
        <dbReference type="EMBL" id="OHE94891.1"/>
    </source>
</evidence>
<dbReference type="STRING" id="1209926.A0A1G4B0I7"/>
<gene>
    <name evidence="1" type="ORF">CORC01_09810</name>
</gene>
<dbReference type="Proteomes" id="UP000176998">
    <property type="component" value="Unassembled WGS sequence"/>
</dbReference>
<proteinExistence type="predicted"/>
<comment type="caution">
    <text evidence="1">The sequence shown here is derived from an EMBL/GenBank/DDBJ whole genome shotgun (WGS) entry which is preliminary data.</text>
</comment>
<accession>A0A1G4B0I7</accession>
<protein>
    <submittedName>
        <fullName evidence="1">Uncharacterized protein</fullName>
    </submittedName>
</protein>
<reference evidence="1 2" key="1">
    <citation type="submission" date="2016-09" db="EMBL/GenBank/DDBJ databases">
        <authorList>
            <person name="Capua I."/>
            <person name="De Benedictis P."/>
            <person name="Joannis T."/>
            <person name="Lombin L.H."/>
            <person name="Cattoli G."/>
        </authorList>
    </citation>
    <scope>NUCLEOTIDE SEQUENCE [LARGE SCALE GENOMIC DNA]</scope>
    <source>
        <strain evidence="1 2">IMI 309357</strain>
    </source>
</reference>
<organism evidence="1 2">
    <name type="scientific">Colletotrichum orchidophilum</name>
    <dbReference type="NCBI Taxonomy" id="1209926"/>
    <lineage>
        <taxon>Eukaryota</taxon>
        <taxon>Fungi</taxon>
        <taxon>Dikarya</taxon>
        <taxon>Ascomycota</taxon>
        <taxon>Pezizomycotina</taxon>
        <taxon>Sordariomycetes</taxon>
        <taxon>Hypocreomycetidae</taxon>
        <taxon>Glomerellales</taxon>
        <taxon>Glomerellaceae</taxon>
        <taxon>Colletotrichum</taxon>
    </lineage>
</organism>
<dbReference type="RefSeq" id="XP_022472053.1">
    <property type="nucleotide sequence ID" value="XM_022621439.1"/>
</dbReference>